<sequence length="208" mass="23204">MSSENGRTATPSFLVSGSLKPAQLASIEVAKEVWDLVGDENRENFLVVGGTALLLHGYPIMTCDTDIAITADTLYKFENLAMKDPRYAKSPFGQWTFESPRGFTVTIDFLDKTGEAGPLEKCTDYTMIDGIPVTTVEDLAIGKGAAWINRQLGKDFFGFKCAVKKMTETGLNFKQLSQKKREILDDIMFELEGMREEWGVLRVIRTLL</sequence>
<dbReference type="Gene3D" id="3.30.460.40">
    <property type="match status" value="1"/>
</dbReference>
<gene>
    <name evidence="1" type="ORF">B9Z19DRAFT_1138312</name>
</gene>
<evidence type="ECO:0000313" key="1">
    <source>
        <dbReference type="EMBL" id="PUU72269.1"/>
    </source>
</evidence>
<proteinExistence type="predicted"/>
<protein>
    <submittedName>
        <fullName evidence="1">Uncharacterized protein</fullName>
    </submittedName>
</protein>
<reference evidence="1 2" key="1">
    <citation type="submission" date="2017-04" db="EMBL/GenBank/DDBJ databases">
        <title>Draft genome sequence of Tuber borchii Vittad., a whitish edible truffle.</title>
        <authorList>
            <consortium name="DOE Joint Genome Institute"/>
            <person name="Murat C."/>
            <person name="Kuo A."/>
            <person name="Barry K.W."/>
            <person name="Clum A."/>
            <person name="Dockter R.B."/>
            <person name="Fauchery L."/>
            <person name="Iotti M."/>
            <person name="Kohler A."/>
            <person name="Labutti K."/>
            <person name="Lindquist E.A."/>
            <person name="Lipzen A."/>
            <person name="Ohm R.A."/>
            <person name="Wang M."/>
            <person name="Grigoriev I.V."/>
            <person name="Zambonelli A."/>
            <person name="Martin F.M."/>
        </authorList>
    </citation>
    <scope>NUCLEOTIDE SEQUENCE [LARGE SCALE GENOMIC DNA]</scope>
    <source>
        <strain evidence="1 2">Tbo3840</strain>
    </source>
</reference>
<keyword evidence="2" id="KW-1185">Reference proteome</keyword>
<dbReference type="STRING" id="42251.A0A2T6Z9X4"/>
<dbReference type="EMBL" id="NESQ01000606">
    <property type="protein sequence ID" value="PUU72269.1"/>
    <property type="molecule type" value="Genomic_DNA"/>
</dbReference>
<comment type="caution">
    <text evidence="1">The sequence shown here is derived from an EMBL/GenBank/DDBJ whole genome shotgun (WGS) entry which is preliminary data.</text>
</comment>
<dbReference type="Proteomes" id="UP000244722">
    <property type="component" value="Unassembled WGS sequence"/>
</dbReference>
<dbReference type="AlphaFoldDB" id="A0A2T6Z9X4"/>
<evidence type="ECO:0000313" key="2">
    <source>
        <dbReference type="Proteomes" id="UP000244722"/>
    </source>
</evidence>
<organism evidence="1 2">
    <name type="scientific">Tuber borchii</name>
    <name type="common">White truffle</name>
    <dbReference type="NCBI Taxonomy" id="42251"/>
    <lineage>
        <taxon>Eukaryota</taxon>
        <taxon>Fungi</taxon>
        <taxon>Dikarya</taxon>
        <taxon>Ascomycota</taxon>
        <taxon>Pezizomycotina</taxon>
        <taxon>Pezizomycetes</taxon>
        <taxon>Pezizales</taxon>
        <taxon>Tuberaceae</taxon>
        <taxon>Tuber</taxon>
    </lineage>
</organism>
<name>A0A2T6Z9X4_TUBBO</name>
<accession>A0A2T6Z9X4</accession>
<dbReference type="OrthoDB" id="5418922at2759"/>